<evidence type="ECO:0000256" key="4">
    <source>
        <dbReference type="ARBA" id="ARBA00022801"/>
    </source>
</evidence>
<evidence type="ECO:0000313" key="9">
    <source>
        <dbReference type="EMBL" id="MDD9205421.1"/>
    </source>
</evidence>
<dbReference type="EMBL" id="JARACI010000482">
    <property type="protein sequence ID" value="MDD9205421.1"/>
    <property type="molecule type" value="Genomic_DNA"/>
</dbReference>
<evidence type="ECO:0000313" key="10">
    <source>
        <dbReference type="Proteomes" id="UP001165561"/>
    </source>
</evidence>
<keyword evidence="10" id="KW-1185">Reference proteome</keyword>
<evidence type="ECO:0000256" key="3">
    <source>
        <dbReference type="ARBA" id="ARBA00022729"/>
    </source>
</evidence>
<dbReference type="PROSITE" id="PS00337">
    <property type="entry name" value="BETA_LACTAMASE_D"/>
    <property type="match status" value="1"/>
</dbReference>
<accession>A0ABT5TX12</accession>
<comment type="similarity">
    <text evidence="1 6">Belongs to the class-D beta-lactamase family.</text>
</comment>
<dbReference type="InterPro" id="IPR001460">
    <property type="entry name" value="PCN-bd_Tpept"/>
</dbReference>
<dbReference type="InterPro" id="IPR012338">
    <property type="entry name" value="Beta-lactam/transpept-like"/>
</dbReference>
<dbReference type="Proteomes" id="UP001165561">
    <property type="component" value="Unassembled WGS sequence"/>
</dbReference>
<dbReference type="Pfam" id="PF00905">
    <property type="entry name" value="Transpeptidase"/>
    <property type="match status" value="1"/>
</dbReference>
<evidence type="ECO:0000256" key="1">
    <source>
        <dbReference type="ARBA" id="ARBA00007898"/>
    </source>
</evidence>
<name>A0ABT5TX12_9MICO</name>
<comment type="caution">
    <text evidence="9">The sequence shown here is derived from an EMBL/GenBank/DDBJ whole genome shotgun (WGS) entry which is preliminary data.</text>
</comment>
<reference evidence="9" key="1">
    <citation type="submission" date="2023-02" db="EMBL/GenBank/DDBJ databases">
        <title>Georgenia sp.10Sc9-8, isolated from a soil sample collected from the Taklamakan desert.</title>
        <authorList>
            <person name="Liu S."/>
        </authorList>
    </citation>
    <scope>NUCLEOTIDE SEQUENCE</scope>
    <source>
        <strain evidence="9">10Sc9-8</strain>
    </source>
</reference>
<evidence type="ECO:0000256" key="5">
    <source>
        <dbReference type="ARBA" id="ARBA00023251"/>
    </source>
</evidence>
<keyword evidence="3" id="KW-0732">Signal</keyword>
<sequence length="255" mass="25488">GQYAPGSTFKVVSTLALLRSGMTAQSAVECTPSAVVSGYTFENYPAYPAEHETTIPLRLAIAHSCNTALINARDQVPAEDVAAAAGALGVGQSNPEGWPGFLGAVPEDATGTEHAASLIGQGQVLASPLAVATMAASVADGAAVSPVLVVGPPEVADDPASAPAQPLTTEEAEQLREMMRAVVQEGTGTQLADVPGPPVSAKTGTAESGSGDGARLDSWMVAFQGDLVVAVVVEAGGEGTQAAGPVVEDFLRAVG</sequence>
<dbReference type="PANTHER" id="PTHR30627">
    <property type="entry name" value="PEPTIDOGLYCAN D,D-TRANSPEPTIDASE"/>
    <property type="match status" value="1"/>
</dbReference>
<evidence type="ECO:0000259" key="8">
    <source>
        <dbReference type="Pfam" id="PF00905"/>
    </source>
</evidence>
<dbReference type="EC" id="3.5.2.6" evidence="2 6"/>
<dbReference type="Gene3D" id="3.40.710.10">
    <property type="entry name" value="DD-peptidase/beta-lactamase superfamily"/>
    <property type="match status" value="1"/>
</dbReference>
<evidence type="ECO:0000256" key="6">
    <source>
        <dbReference type="RuleBase" id="RU361140"/>
    </source>
</evidence>
<feature type="domain" description="Penicillin-binding protein transpeptidase" evidence="8">
    <location>
        <begin position="2"/>
        <end position="251"/>
    </location>
</feature>
<proteinExistence type="inferred from homology"/>
<dbReference type="InterPro" id="IPR050515">
    <property type="entry name" value="Beta-lactam/transpept"/>
</dbReference>
<feature type="region of interest" description="Disordered" evidence="7">
    <location>
        <begin position="188"/>
        <end position="212"/>
    </location>
</feature>
<evidence type="ECO:0000256" key="2">
    <source>
        <dbReference type="ARBA" id="ARBA00012865"/>
    </source>
</evidence>
<feature type="non-terminal residue" evidence="9">
    <location>
        <position position="1"/>
    </location>
</feature>
<dbReference type="SUPFAM" id="SSF56601">
    <property type="entry name" value="beta-lactamase/transpeptidase-like"/>
    <property type="match status" value="1"/>
</dbReference>
<organism evidence="9 10">
    <name type="scientific">Georgenia halotolerans</name>
    <dbReference type="NCBI Taxonomy" id="3028317"/>
    <lineage>
        <taxon>Bacteria</taxon>
        <taxon>Bacillati</taxon>
        <taxon>Actinomycetota</taxon>
        <taxon>Actinomycetes</taxon>
        <taxon>Micrococcales</taxon>
        <taxon>Bogoriellaceae</taxon>
        <taxon>Georgenia</taxon>
    </lineage>
</organism>
<evidence type="ECO:0000256" key="7">
    <source>
        <dbReference type="SAM" id="MobiDB-lite"/>
    </source>
</evidence>
<protein>
    <recommendedName>
        <fullName evidence="2 6">Beta-lactamase</fullName>
        <ecNumber evidence="2 6">3.5.2.6</ecNumber>
    </recommendedName>
</protein>
<dbReference type="PANTHER" id="PTHR30627:SF24">
    <property type="entry name" value="PENICILLIN-BINDING PROTEIN 4B"/>
    <property type="match status" value="1"/>
</dbReference>
<keyword evidence="4 6" id="KW-0378">Hydrolase</keyword>
<comment type="catalytic activity">
    <reaction evidence="6">
        <text>a beta-lactam + H2O = a substituted beta-amino acid</text>
        <dbReference type="Rhea" id="RHEA:20401"/>
        <dbReference type="ChEBI" id="CHEBI:15377"/>
        <dbReference type="ChEBI" id="CHEBI:35627"/>
        <dbReference type="ChEBI" id="CHEBI:140347"/>
        <dbReference type="EC" id="3.5.2.6"/>
    </reaction>
</comment>
<keyword evidence="5 6" id="KW-0046">Antibiotic resistance</keyword>
<dbReference type="InterPro" id="IPR002137">
    <property type="entry name" value="Beta-lactam_class-D_AS"/>
</dbReference>
<gene>
    <name evidence="9" type="ORF">PU560_02930</name>
</gene>